<evidence type="ECO:0000313" key="2">
    <source>
        <dbReference type="Proteomes" id="UP000093355"/>
    </source>
</evidence>
<dbReference type="GO" id="GO:0005737">
    <property type="term" value="C:cytoplasm"/>
    <property type="evidence" value="ECO:0007669"/>
    <property type="project" value="TreeGrafter"/>
</dbReference>
<keyword evidence="1" id="KW-0436">Ligase</keyword>
<comment type="caution">
    <text evidence="1">The sequence shown here is derived from an EMBL/GenBank/DDBJ whole genome shotgun (WGS) entry which is preliminary data.</text>
</comment>
<dbReference type="PROSITE" id="PS50975">
    <property type="entry name" value="ATP_GRASP"/>
    <property type="match status" value="1"/>
</dbReference>
<dbReference type="GO" id="GO:0046872">
    <property type="term" value="F:metal ion binding"/>
    <property type="evidence" value="ECO:0007669"/>
    <property type="project" value="InterPro"/>
</dbReference>
<sequence length="342" mass="37232">MNAIRPDAAAARAVYVLHDNPEWIPPLREAFDELGVPLVEWVLEDGSIDLTGVPPQGVFWSRLSASSHTRERAHAKEYARAVLRWLEAHGRRTVNGSSVVEIEVSKVVQYALLRAAGFTVPQTIAVFGRADLKARARELAVPFITKHNQGGKGLGVRKFADYDEFDRYVDSAEFEEASDGITLLQEFVESADQSITRAEFAGGKFVYAVRVDTSAGSFELCPADACQVDFSALAVCAVPGAETTEDAQAAADAGTAPFRERFDIDADDPLIVQLEAFLAAHRIEIAGVEFIEKADGTRVVYDVNTNTNYNSDVEALTKRSARLALARFLGAELEKVAEPALA</sequence>
<reference evidence="1 2" key="1">
    <citation type="submission" date="2016-05" db="EMBL/GenBank/DDBJ databases">
        <authorList>
            <person name="Lavstsen T."/>
            <person name="Jespersen J.S."/>
        </authorList>
    </citation>
    <scope>NUCLEOTIDE SEQUENCE [LARGE SCALE GENOMIC DNA]</scope>
    <source>
        <strain evidence="1 2">YLB-01</strain>
    </source>
</reference>
<dbReference type="GO" id="GO:0005524">
    <property type="term" value="F:ATP binding"/>
    <property type="evidence" value="ECO:0007669"/>
    <property type="project" value="UniProtKB-UniRule"/>
</dbReference>
<dbReference type="GO" id="GO:0018169">
    <property type="term" value="F:ribosomal S6-glutamic acid ligase activity"/>
    <property type="evidence" value="ECO:0007669"/>
    <property type="project" value="TreeGrafter"/>
</dbReference>
<dbReference type="Proteomes" id="UP000093355">
    <property type="component" value="Unassembled WGS sequence"/>
</dbReference>
<accession>A0A1B9NIH8</accession>
<protein>
    <submittedName>
        <fullName evidence="1">Alpha-L-glutamate ligase</fullName>
    </submittedName>
</protein>
<dbReference type="PANTHER" id="PTHR21621">
    <property type="entry name" value="RIBOSOMAL PROTEIN S6 MODIFICATION PROTEIN"/>
    <property type="match status" value="1"/>
</dbReference>
<organism evidence="1 2">
    <name type="scientific">Microbacterium sediminis</name>
    <dbReference type="NCBI Taxonomy" id="904291"/>
    <lineage>
        <taxon>Bacteria</taxon>
        <taxon>Bacillati</taxon>
        <taxon>Actinomycetota</taxon>
        <taxon>Actinomycetes</taxon>
        <taxon>Micrococcales</taxon>
        <taxon>Microbacteriaceae</taxon>
        <taxon>Microbacterium</taxon>
    </lineage>
</organism>
<dbReference type="OrthoDB" id="4789744at2"/>
<evidence type="ECO:0000313" key="1">
    <source>
        <dbReference type="EMBL" id="OCG76370.1"/>
    </source>
</evidence>
<dbReference type="PANTHER" id="PTHR21621:SF0">
    <property type="entry name" value="BETA-CITRYLGLUTAMATE SYNTHASE B-RELATED"/>
    <property type="match status" value="1"/>
</dbReference>
<dbReference type="SUPFAM" id="SSF56059">
    <property type="entry name" value="Glutathione synthetase ATP-binding domain-like"/>
    <property type="match status" value="1"/>
</dbReference>
<name>A0A1B9NIH8_9MICO</name>
<dbReference type="InterPro" id="IPR011761">
    <property type="entry name" value="ATP-grasp"/>
</dbReference>
<dbReference type="GO" id="GO:0009432">
    <property type="term" value="P:SOS response"/>
    <property type="evidence" value="ECO:0007669"/>
    <property type="project" value="TreeGrafter"/>
</dbReference>
<proteinExistence type="predicted"/>
<dbReference type="RefSeq" id="WP_067028394.1">
    <property type="nucleotide sequence ID" value="NZ_CP038256.1"/>
</dbReference>
<dbReference type="EMBL" id="LXMD01000003">
    <property type="protein sequence ID" value="OCG76370.1"/>
    <property type="molecule type" value="Genomic_DNA"/>
</dbReference>
<gene>
    <name evidence="1" type="ORF">A7J15_12230</name>
</gene>
<keyword evidence="2" id="KW-1185">Reference proteome</keyword>
<dbReference type="Gene3D" id="3.30.470.20">
    <property type="entry name" value="ATP-grasp fold, B domain"/>
    <property type="match status" value="1"/>
</dbReference>
<dbReference type="AlphaFoldDB" id="A0A1B9NIH8"/>